<sequence>MANSSSLSAEGMPTKFNQAADRQRYTRISTKNKWEEQGFFFDDAQPNYGLEPIIYKRLNDLGWFRFARQPARANLNWVLEFYTSNTAGEDTVTVRGRRVPANLATIHNILDLPNDNPSIYELIDVLEEEDLDTIKDQLCELGTAWNVRGKNPKTISRPHLQLEAKLWKTFVKRNLMPTSHNQTIDQTRLVLINAIITGYKFNVGEVIARERSVACQNDKGILAFPYLISALCRRAVVPAQPADKYTPDKAGWTCKEYMRKLEIANTVPIQMAMPTPPASEQPEPVSPAGRAPSPAATPATNHATSPAPTPAATPATQDSRQSTPASPMGSAPTPPPSPPPAQSEEAAPIHILQLRSQLQRIEAR</sequence>
<feature type="domain" description="Putative plant transposon protein" evidence="2">
    <location>
        <begin position="61"/>
        <end position="238"/>
    </location>
</feature>
<proteinExistence type="predicted"/>
<feature type="compositionally biased region" description="Low complexity" evidence="1">
    <location>
        <begin position="286"/>
        <end position="331"/>
    </location>
</feature>
<name>A0ABR2G3P6_9ROSI</name>
<evidence type="ECO:0000313" key="4">
    <source>
        <dbReference type="Proteomes" id="UP001472677"/>
    </source>
</evidence>
<dbReference type="Proteomes" id="UP001472677">
    <property type="component" value="Unassembled WGS sequence"/>
</dbReference>
<keyword evidence="4" id="KW-1185">Reference proteome</keyword>
<comment type="caution">
    <text evidence="3">The sequence shown here is derived from an EMBL/GenBank/DDBJ whole genome shotgun (WGS) entry which is preliminary data.</text>
</comment>
<feature type="region of interest" description="Disordered" evidence="1">
    <location>
        <begin position="272"/>
        <end position="350"/>
    </location>
</feature>
<dbReference type="EMBL" id="JBBPBM010000003">
    <property type="protein sequence ID" value="KAK8593307.1"/>
    <property type="molecule type" value="Genomic_DNA"/>
</dbReference>
<organism evidence="3 4">
    <name type="scientific">Hibiscus sabdariffa</name>
    <name type="common">roselle</name>
    <dbReference type="NCBI Taxonomy" id="183260"/>
    <lineage>
        <taxon>Eukaryota</taxon>
        <taxon>Viridiplantae</taxon>
        <taxon>Streptophyta</taxon>
        <taxon>Embryophyta</taxon>
        <taxon>Tracheophyta</taxon>
        <taxon>Spermatophyta</taxon>
        <taxon>Magnoliopsida</taxon>
        <taxon>eudicotyledons</taxon>
        <taxon>Gunneridae</taxon>
        <taxon>Pentapetalae</taxon>
        <taxon>rosids</taxon>
        <taxon>malvids</taxon>
        <taxon>Malvales</taxon>
        <taxon>Malvaceae</taxon>
        <taxon>Malvoideae</taxon>
        <taxon>Hibiscus</taxon>
    </lineage>
</organism>
<feature type="compositionally biased region" description="Pro residues" evidence="1">
    <location>
        <begin position="332"/>
        <end position="341"/>
    </location>
</feature>
<protein>
    <recommendedName>
        <fullName evidence="2">Putative plant transposon protein domain-containing protein</fullName>
    </recommendedName>
</protein>
<reference evidence="3 4" key="1">
    <citation type="journal article" date="2024" name="G3 (Bethesda)">
        <title>Genome assembly of Hibiscus sabdariffa L. provides insights into metabolisms of medicinal natural products.</title>
        <authorList>
            <person name="Kim T."/>
        </authorList>
    </citation>
    <scope>NUCLEOTIDE SEQUENCE [LARGE SCALE GENOMIC DNA]</scope>
    <source>
        <strain evidence="3">TK-2024</strain>
        <tissue evidence="3">Old leaves</tissue>
    </source>
</reference>
<dbReference type="InterPro" id="IPR046796">
    <property type="entry name" value="Transposase_32_dom"/>
</dbReference>
<feature type="region of interest" description="Disordered" evidence="1">
    <location>
        <begin position="1"/>
        <end position="21"/>
    </location>
</feature>
<dbReference type="Pfam" id="PF20167">
    <property type="entry name" value="Transposase_32"/>
    <property type="match status" value="1"/>
</dbReference>
<accession>A0ABR2G3P6</accession>
<evidence type="ECO:0000313" key="3">
    <source>
        <dbReference type="EMBL" id="KAK8593307.1"/>
    </source>
</evidence>
<evidence type="ECO:0000256" key="1">
    <source>
        <dbReference type="SAM" id="MobiDB-lite"/>
    </source>
</evidence>
<gene>
    <name evidence="3" type="ORF">V6N12_045390</name>
</gene>
<evidence type="ECO:0000259" key="2">
    <source>
        <dbReference type="Pfam" id="PF20167"/>
    </source>
</evidence>